<feature type="domain" description="Ribonuclease H1 N-terminal" evidence="2">
    <location>
        <begin position="8"/>
        <end position="49"/>
    </location>
</feature>
<feature type="region of interest" description="Disordered" evidence="1">
    <location>
        <begin position="218"/>
        <end position="313"/>
    </location>
</feature>
<feature type="region of interest" description="Disordered" evidence="1">
    <location>
        <begin position="334"/>
        <end position="522"/>
    </location>
</feature>
<evidence type="ECO:0000313" key="4">
    <source>
        <dbReference type="Proteomes" id="UP000521943"/>
    </source>
</evidence>
<comment type="caution">
    <text evidence="3">The sequence shown here is derived from an EMBL/GenBank/DDBJ whole genome shotgun (WGS) entry which is preliminary data.</text>
</comment>
<sequence length="611" mass="65146">MPSARKNFYVVTKGRVPGIYDTWTEAAAQKDDLPDAIYEGFETYAQAREVWDKAVDKGWVKRCNPDAGAKGKKGSPSRRPLGASSSCSAIEDARTTTMNTPPSTEWYVVTRGIKPGVYSTWREASQYVTNVIGALYDPFESELEALRAFTVASVHGQIEVVDRDGHLLHGPPHYQPPAQELTPPATPIKSEPNDFRLEHDYHAPEPEMAGMLGQMSISAAPSRSSDSLSYVTASPAPSYASPDATYYRRETKQAVPSPQRISQYHSLPATRLPSPERSKPIQRATSDRAIEDATPRHSPSAHRTVRATVGAPEDLEDFPADGCRVLIPRNQPVLSPLSTSGISLRSVDSPRAESYVSAPSPRKSSSRTSTRHLDSPQAFSAVGSPSPVIISKSPSVGSPSVRATPVGSPAIRNPSVRATPAGSPATIRNPSVRATPAGSPATIRNPSVKATPVGTPSLRILSTMGSSPTTDSPSVRASLNERHETDVEISPGARRSPSTLSSAIESPSIRSTPRSEMSHGNAILTSPLPFDIRNGTSMFSGDHCSPRIRSRVASPSSPQGLGLTPAPSLQSVYEPAFDPRSPVSKKVSVPEAAMNSASFGRPSPAPTAFAV</sequence>
<dbReference type="Gene3D" id="3.40.970.10">
    <property type="entry name" value="Ribonuclease H1, N-terminal domain"/>
    <property type="match status" value="2"/>
</dbReference>
<reference evidence="3 4" key="1">
    <citation type="submission" date="2020-07" db="EMBL/GenBank/DDBJ databases">
        <title>Comparative genomics of pyrophilous fungi reveals a link between fire events and developmental genes.</title>
        <authorList>
            <consortium name="DOE Joint Genome Institute"/>
            <person name="Steindorff A.S."/>
            <person name="Carver A."/>
            <person name="Calhoun S."/>
            <person name="Stillman K."/>
            <person name="Liu H."/>
            <person name="Lipzen A."/>
            <person name="Pangilinan J."/>
            <person name="Labutti K."/>
            <person name="Bruns T.D."/>
            <person name="Grigoriev I.V."/>
        </authorList>
    </citation>
    <scope>NUCLEOTIDE SEQUENCE [LARGE SCALE GENOMIC DNA]</scope>
    <source>
        <strain evidence="3 4">CBS 144469</strain>
    </source>
</reference>
<accession>A0A8H6MEM3</accession>
<evidence type="ECO:0000259" key="2">
    <source>
        <dbReference type="Pfam" id="PF01693"/>
    </source>
</evidence>
<gene>
    <name evidence="3" type="ORF">DFP72DRAFT_519117</name>
</gene>
<feature type="compositionally biased region" description="Polar residues" evidence="1">
    <location>
        <begin position="334"/>
        <end position="343"/>
    </location>
</feature>
<feature type="region of interest" description="Disordered" evidence="1">
    <location>
        <begin position="65"/>
        <end position="86"/>
    </location>
</feature>
<feature type="compositionally biased region" description="Low complexity" evidence="1">
    <location>
        <begin position="357"/>
        <end position="368"/>
    </location>
</feature>
<dbReference type="SUPFAM" id="SSF55658">
    <property type="entry name" value="L9 N-domain-like"/>
    <property type="match status" value="2"/>
</dbReference>
<feature type="compositionally biased region" description="Polar residues" evidence="1">
    <location>
        <begin position="463"/>
        <end position="477"/>
    </location>
</feature>
<name>A0A8H6MEM3_9AGAR</name>
<evidence type="ECO:0000313" key="3">
    <source>
        <dbReference type="EMBL" id="KAF6762979.1"/>
    </source>
</evidence>
<dbReference type="AlphaFoldDB" id="A0A8H6MEM3"/>
<dbReference type="OrthoDB" id="3070714at2759"/>
<dbReference type="InterPro" id="IPR009027">
    <property type="entry name" value="Ribosomal_bL9/RNase_H1_N"/>
</dbReference>
<dbReference type="Pfam" id="PF01693">
    <property type="entry name" value="Cauli_VI"/>
    <property type="match status" value="2"/>
</dbReference>
<feature type="region of interest" description="Disordered" evidence="1">
    <location>
        <begin position="541"/>
        <end position="611"/>
    </location>
</feature>
<feature type="compositionally biased region" description="Polar residues" evidence="1">
    <location>
        <begin position="254"/>
        <end position="265"/>
    </location>
</feature>
<dbReference type="InterPro" id="IPR037056">
    <property type="entry name" value="RNase_H1_N_sf"/>
</dbReference>
<feature type="compositionally biased region" description="Low complexity" evidence="1">
    <location>
        <begin position="218"/>
        <end position="245"/>
    </location>
</feature>
<proteinExistence type="predicted"/>
<dbReference type="Proteomes" id="UP000521943">
    <property type="component" value="Unassembled WGS sequence"/>
</dbReference>
<keyword evidence="4" id="KW-1185">Reference proteome</keyword>
<feature type="compositionally biased region" description="Polar residues" evidence="1">
    <location>
        <begin position="496"/>
        <end position="515"/>
    </location>
</feature>
<protein>
    <recommendedName>
        <fullName evidence="2">Ribonuclease H1 N-terminal domain-containing protein</fullName>
    </recommendedName>
</protein>
<dbReference type="InterPro" id="IPR011320">
    <property type="entry name" value="RNase_H1_N"/>
</dbReference>
<evidence type="ECO:0000256" key="1">
    <source>
        <dbReference type="SAM" id="MobiDB-lite"/>
    </source>
</evidence>
<feature type="domain" description="Ribonuclease H1 N-terminal" evidence="2">
    <location>
        <begin position="106"/>
        <end position="146"/>
    </location>
</feature>
<feature type="compositionally biased region" description="Basic and acidic residues" evidence="1">
    <location>
        <begin position="274"/>
        <end position="295"/>
    </location>
</feature>
<organism evidence="3 4">
    <name type="scientific">Ephemerocybe angulata</name>
    <dbReference type="NCBI Taxonomy" id="980116"/>
    <lineage>
        <taxon>Eukaryota</taxon>
        <taxon>Fungi</taxon>
        <taxon>Dikarya</taxon>
        <taxon>Basidiomycota</taxon>
        <taxon>Agaricomycotina</taxon>
        <taxon>Agaricomycetes</taxon>
        <taxon>Agaricomycetidae</taxon>
        <taxon>Agaricales</taxon>
        <taxon>Agaricineae</taxon>
        <taxon>Psathyrellaceae</taxon>
        <taxon>Ephemerocybe</taxon>
    </lineage>
</organism>
<feature type="compositionally biased region" description="Low complexity" evidence="1">
    <location>
        <begin position="382"/>
        <end position="401"/>
    </location>
</feature>
<dbReference type="EMBL" id="JACGCI010000006">
    <property type="protein sequence ID" value="KAF6762979.1"/>
    <property type="molecule type" value="Genomic_DNA"/>
</dbReference>